<feature type="compositionally biased region" description="Basic and acidic residues" evidence="9">
    <location>
        <begin position="283"/>
        <end position="292"/>
    </location>
</feature>
<dbReference type="Gene3D" id="3.30.460.80">
    <property type="entry name" value="NADH:ubiquinone oxidoreductase, 30kDa subunit"/>
    <property type="match status" value="1"/>
</dbReference>
<dbReference type="GO" id="GO:0016020">
    <property type="term" value="C:membrane"/>
    <property type="evidence" value="ECO:0007669"/>
    <property type="project" value="UniProtKB-ARBA"/>
</dbReference>
<evidence type="ECO:0000313" key="11">
    <source>
        <dbReference type="EMBL" id="KAF2097992.1"/>
    </source>
</evidence>
<dbReference type="InterPro" id="IPR001268">
    <property type="entry name" value="NADH_UbQ_OxRdtase_30kDa_su"/>
</dbReference>
<dbReference type="HAMAP" id="MF_01357">
    <property type="entry name" value="NDH1_NuoC"/>
    <property type="match status" value="1"/>
</dbReference>
<keyword evidence="12" id="KW-1185">Reference proteome</keyword>
<feature type="region of interest" description="Disordered" evidence="9">
    <location>
        <begin position="256"/>
        <end position="292"/>
    </location>
</feature>
<feature type="domain" description="NADH:ubiquinone oxidoreductase 30kDa subunit" evidence="10">
    <location>
        <begin position="107"/>
        <end position="228"/>
    </location>
</feature>
<reference evidence="11" key="1">
    <citation type="journal article" date="2020" name="Stud. Mycol.">
        <title>101 Dothideomycetes genomes: a test case for predicting lifestyles and emergence of pathogens.</title>
        <authorList>
            <person name="Haridas S."/>
            <person name="Albert R."/>
            <person name="Binder M."/>
            <person name="Bloem J."/>
            <person name="Labutti K."/>
            <person name="Salamov A."/>
            <person name="Andreopoulos B."/>
            <person name="Baker S."/>
            <person name="Barry K."/>
            <person name="Bills G."/>
            <person name="Bluhm B."/>
            <person name="Cannon C."/>
            <person name="Castanera R."/>
            <person name="Culley D."/>
            <person name="Daum C."/>
            <person name="Ezra D."/>
            <person name="Gonzalez J."/>
            <person name="Henrissat B."/>
            <person name="Kuo A."/>
            <person name="Liang C."/>
            <person name="Lipzen A."/>
            <person name="Lutzoni F."/>
            <person name="Magnuson J."/>
            <person name="Mondo S."/>
            <person name="Nolan M."/>
            <person name="Ohm R."/>
            <person name="Pangilinan J."/>
            <person name="Park H.-J."/>
            <person name="Ramirez L."/>
            <person name="Alfaro M."/>
            <person name="Sun H."/>
            <person name="Tritt A."/>
            <person name="Yoshinaga Y."/>
            <person name="Zwiers L.-H."/>
            <person name="Turgeon B."/>
            <person name="Goodwin S."/>
            <person name="Spatafora J."/>
            <person name="Crous P."/>
            <person name="Grigoriev I."/>
        </authorList>
    </citation>
    <scope>NUCLEOTIDE SEQUENCE</scope>
    <source>
        <strain evidence="11">CBS 133067</strain>
    </source>
</reference>
<protein>
    <recommendedName>
        <fullName evidence="10">NADH:ubiquinone oxidoreductase 30kDa subunit domain-containing protein</fullName>
    </recommendedName>
</protein>
<keyword evidence="5 8" id="KW-0520">NAD</keyword>
<dbReference type="PANTHER" id="PTHR10884">
    <property type="entry name" value="NADH DEHYDROGENASE UBIQUINONE IRON-SULFUR PROTEIN 3"/>
    <property type="match status" value="1"/>
</dbReference>
<evidence type="ECO:0000256" key="1">
    <source>
        <dbReference type="ARBA" id="ARBA00004173"/>
    </source>
</evidence>
<dbReference type="AlphaFoldDB" id="A0A9P4M851"/>
<organism evidence="11 12">
    <name type="scientific">Rhizodiscina lignyota</name>
    <dbReference type="NCBI Taxonomy" id="1504668"/>
    <lineage>
        <taxon>Eukaryota</taxon>
        <taxon>Fungi</taxon>
        <taxon>Dikarya</taxon>
        <taxon>Ascomycota</taxon>
        <taxon>Pezizomycotina</taxon>
        <taxon>Dothideomycetes</taxon>
        <taxon>Pleosporomycetidae</taxon>
        <taxon>Aulographales</taxon>
        <taxon>Rhizodiscinaceae</taxon>
        <taxon>Rhizodiscina</taxon>
    </lineage>
</organism>
<evidence type="ECO:0000256" key="9">
    <source>
        <dbReference type="SAM" id="MobiDB-lite"/>
    </source>
</evidence>
<dbReference type="InterPro" id="IPR020396">
    <property type="entry name" value="NADH_UbQ_OxRdtase_CS"/>
</dbReference>
<keyword evidence="3 8" id="KW-0813">Transport</keyword>
<dbReference type="Pfam" id="PF00329">
    <property type="entry name" value="Complex1_30kDa"/>
    <property type="match status" value="1"/>
</dbReference>
<comment type="catalytic activity">
    <reaction evidence="7">
        <text>a ubiquinone + NADH + 5 H(+)(in) = a ubiquinol + NAD(+) + 4 H(+)(out)</text>
        <dbReference type="Rhea" id="RHEA:29091"/>
        <dbReference type="Rhea" id="RHEA-COMP:9565"/>
        <dbReference type="Rhea" id="RHEA-COMP:9566"/>
        <dbReference type="ChEBI" id="CHEBI:15378"/>
        <dbReference type="ChEBI" id="CHEBI:16389"/>
        <dbReference type="ChEBI" id="CHEBI:17976"/>
        <dbReference type="ChEBI" id="CHEBI:57540"/>
        <dbReference type="ChEBI" id="CHEBI:57945"/>
        <dbReference type="EC" id="7.1.1.2"/>
    </reaction>
</comment>
<evidence type="ECO:0000313" key="12">
    <source>
        <dbReference type="Proteomes" id="UP000799772"/>
    </source>
</evidence>
<comment type="subcellular location">
    <subcellularLocation>
        <location evidence="1">Mitochondrion</location>
    </subcellularLocation>
</comment>
<evidence type="ECO:0000256" key="2">
    <source>
        <dbReference type="ARBA" id="ARBA00007569"/>
    </source>
</evidence>
<dbReference type="Proteomes" id="UP000799772">
    <property type="component" value="Unassembled WGS sequence"/>
</dbReference>
<dbReference type="EMBL" id="ML978127">
    <property type="protein sequence ID" value="KAF2097992.1"/>
    <property type="molecule type" value="Genomic_DNA"/>
</dbReference>
<evidence type="ECO:0000256" key="5">
    <source>
        <dbReference type="ARBA" id="ARBA00023027"/>
    </source>
</evidence>
<evidence type="ECO:0000259" key="10">
    <source>
        <dbReference type="Pfam" id="PF00329"/>
    </source>
</evidence>
<gene>
    <name evidence="11" type="ORF">NA57DRAFT_40851</name>
</gene>
<dbReference type="SUPFAM" id="SSF143243">
    <property type="entry name" value="Nqo5-like"/>
    <property type="match status" value="1"/>
</dbReference>
<dbReference type="PANTHER" id="PTHR10884:SF14">
    <property type="entry name" value="NADH DEHYDROGENASE [UBIQUINONE] IRON-SULFUR PROTEIN 3, MITOCHONDRIAL"/>
    <property type="match status" value="1"/>
</dbReference>
<proteinExistence type="inferred from homology"/>
<sequence length="292" mass="33556">MVLRLSTSRSLSAAARSATRSRSHITARTFASSAVRSKDIAGENVNLPNMRFAQRPKQDEQLKAPIVNPSDKYADKAEGLHKYGQYLMSCLPKYIQQFSVWKDELTIYIPPSGVTPVFSFLKYHTAAEYTQVSDITCVDYPTKDQRFEVVYNMLSIRHNSRIRVKTYADEATPVPSITPLYDGANWYEREAYDLFGVFFVGHPDLRRIMTDYGFDGHPLRKDFPMTGYTEIRYDEEKKRIVVEPLEMTQAYRNFRGGSATWEQVGPGDDRKPDSFQLPTPKPEPPKEEEKKK</sequence>
<name>A0A9P4M851_9PEZI</name>
<dbReference type="OrthoDB" id="37721at2759"/>
<dbReference type="FunFam" id="3.30.460.80:FF:000002">
    <property type="entry name" value="NADH dehydrogenase iron-sulfur protein 3, mitochondrial"/>
    <property type="match status" value="1"/>
</dbReference>
<keyword evidence="6" id="KW-0830">Ubiquinone</keyword>
<dbReference type="GO" id="GO:0008137">
    <property type="term" value="F:NADH dehydrogenase (ubiquinone) activity"/>
    <property type="evidence" value="ECO:0007669"/>
    <property type="project" value="UniProtKB-EC"/>
</dbReference>
<keyword evidence="4 8" id="KW-1278">Translocase</keyword>
<dbReference type="InterPro" id="IPR037232">
    <property type="entry name" value="NADH_quin_OxRdtase_su_C/D-like"/>
</dbReference>
<comment type="caution">
    <text evidence="11">The sequence shown here is derived from an EMBL/GenBank/DDBJ whole genome shotgun (WGS) entry which is preliminary data.</text>
</comment>
<dbReference type="NCBIfam" id="NF004733">
    <property type="entry name" value="PRK06074.1-5"/>
    <property type="match status" value="1"/>
</dbReference>
<accession>A0A9P4M851</accession>
<dbReference type="NCBIfam" id="TIGR01961">
    <property type="entry name" value="NuoC_fam"/>
    <property type="match status" value="1"/>
</dbReference>
<dbReference type="GO" id="GO:0005739">
    <property type="term" value="C:mitochondrion"/>
    <property type="evidence" value="ECO:0007669"/>
    <property type="project" value="UniProtKB-SubCell"/>
</dbReference>
<evidence type="ECO:0000256" key="8">
    <source>
        <dbReference type="RuleBase" id="RU003456"/>
    </source>
</evidence>
<evidence type="ECO:0000256" key="7">
    <source>
        <dbReference type="ARBA" id="ARBA00049551"/>
    </source>
</evidence>
<comment type="similarity">
    <text evidence="2 8">Belongs to the complex I 30 kDa subunit family.</text>
</comment>
<dbReference type="InterPro" id="IPR010218">
    <property type="entry name" value="NADH_DH_suC"/>
</dbReference>
<dbReference type="GO" id="GO:0016651">
    <property type="term" value="F:oxidoreductase activity, acting on NAD(P)H"/>
    <property type="evidence" value="ECO:0007669"/>
    <property type="project" value="InterPro"/>
</dbReference>
<dbReference type="PROSITE" id="PS00542">
    <property type="entry name" value="COMPLEX1_30K"/>
    <property type="match status" value="1"/>
</dbReference>
<evidence type="ECO:0000256" key="4">
    <source>
        <dbReference type="ARBA" id="ARBA00022967"/>
    </source>
</evidence>
<evidence type="ECO:0000256" key="3">
    <source>
        <dbReference type="ARBA" id="ARBA00022448"/>
    </source>
</evidence>
<evidence type="ECO:0000256" key="6">
    <source>
        <dbReference type="ARBA" id="ARBA00023075"/>
    </source>
</evidence>